<evidence type="ECO:0008006" key="3">
    <source>
        <dbReference type="Google" id="ProtNLM"/>
    </source>
</evidence>
<reference evidence="1 2" key="1">
    <citation type="journal article" date="2015" name="Genome Announc.">
        <title>Expanding the biotechnology potential of lactobacilli through comparative genomics of 213 strains and associated genera.</title>
        <authorList>
            <person name="Sun Z."/>
            <person name="Harris H.M."/>
            <person name="McCann A."/>
            <person name="Guo C."/>
            <person name="Argimon S."/>
            <person name="Zhang W."/>
            <person name="Yang X."/>
            <person name="Jeffery I.B."/>
            <person name="Cooney J.C."/>
            <person name="Kagawa T.F."/>
            <person name="Liu W."/>
            <person name="Song Y."/>
            <person name="Salvetti E."/>
            <person name="Wrobel A."/>
            <person name="Rasinkangas P."/>
            <person name="Parkhill J."/>
            <person name="Rea M.C."/>
            <person name="O'Sullivan O."/>
            <person name="Ritari J."/>
            <person name="Douillard F.P."/>
            <person name="Paul Ross R."/>
            <person name="Yang R."/>
            <person name="Briner A.E."/>
            <person name="Felis G.E."/>
            <person name="de Vos W.M."/>
            <person name="Barrangou R."/>
            <person name="Klaenhammer T.R."/>
            <person name="Caufield P.W."/>
            <person name="Cui Y."/>
            <person name="Zhang H."/>
            <person name="O'Toole P.W."/>
        </authorList>
    </citation>
    <scope>NUCLEOTIDE SEQUENCE [LARGE SCALE GENOMIC DNA]</scope>
    <source>
        <strain evidence="1 2">DSM 18630</strain>
    </source>
</reference>
<sequence>MADKNHNLQLTYNNIKKLKQHKQVILEDQTCIIPEVKTFPLDTFYKKEQIILDPPVPLTTDELIALLKEHHTITFTEEEETFAQSIIPYAGYGRLSAFALNDTPISFTELFDIYSIDRYLRTSITRLMPSIETVLKNRLSQEIISFENNNNAFIYENIDSKIWRQNKKDKVKNWLAFSIETMLDIRNKRPSLSKLFRKYNGHLPIWILLDNLTFGSISLLLPLLNKDLVFDSSKCLIDAQPSSIYSLCQGLVILRNAVYHNSSVLGTTFTYSMKLDEEVEKFIITGFMDIFPEKENTLIIDKTKHFLFVGLLAMKIFYSKLPIPEIDRWNIFISKLDKKIKSHSVIALNLAPRYYFPTNWKNILEIKIS</sequence>
<dbReference type="InterPro" id="IPR011664">
    <property type="entry name" value="Abi_system_AbiD/AbiF-like"/>
</dbReference>
<dbReference type="PATRIC" id="fig|1423750.3.peg.2410"/>
<gene>
    <name evidence="1" type="ORF">FC89_GL002367</name>
</gene>
<keyword evidence="2" id="KW-1185">Reference proteome</keyword>
<accession>A0A0R1VPP0</accession>
<dbReference type="RefSeq" id="WP_057870808.1">
    <property type="nucleotide sequence ID" value="NZ_AZGB01000004.1"/>
</dbReference>
<dbReference type="AlphaFoldDB" id="A0A0R1VPP0"/>
<dbReference type="OrthoDB" id="5363652at2"/>
<dbReference type="Proteomes" id="UP000051451">
    <property type="component" value="Unassembled WGS sequence"/>
</dbReference>
<protein>
    <recommendedName>
        <fullName evidence="3">Abi family protein</fullName>
    </recommendedName>
</protein>
<dbReference type="GeneID" id="98318064"/>
<comment type="caution">
    <text evidence="1">The sequence shown here is derived from an EMBL/GenBank/DDBJ whole genome shotgun (WGS) entry which is preliminary data.</text>
</comment>
<evidence type="ECO:0000313" key="2">
    <source>
        <dbReference type="Proteomes" id="UP000051451"/>
    </source>
</evidence>
<proteinExistence type="predicted"/>
<organism evidence="1 2">
    <name type="scientific">Liquorilactobacillus ghanensis DSM 18630</name>
    <dbReference type="NCBI Taxonomy" id="1423750"/>
    <lineage>
        <taxon>Bacteria</taxon>
        <taxon>Bacillati</taxon>
        <taxon>Bacillota</taxon>
        <taxon>Bacilli</taxon>
        <taxon>Lactobacillales</taxon>
        <taxon>Lactobacillaceae</taxon>
        <taxon>Liquorilactobacillus</taxon>
    </lineage>
</organism>
<dbReference type="Pfam" id="PF07751">
    <property type="entry name" value="Abi_2"/>
    <property type="match status" value="1"/>
</dbReference>
<dbReference type="EMBL" id="AZGB01000004">
    <property type="protein sequence ID" value="KRM07808.1"/>
    <property type="molecule type" value="Genomic_DNA"/>
</dbReference>
<name>A0A0R1VPP0_9LACO</name>
<evidence type="ECO:0000313" key="1">
    <source>
        <dbReference type="EMBL" id="KRM07808.1"/>
    </source>
</evidence>